<evidence type="ECO:0000259" key="1">
    <source>
        <dbReference type="PROSITE" id="PS51186"/>
    </source>
</evidence>
<dbReference type="PROSITE" id="PS51186">
    <property type="entry name" value="GNAT"/>
    <property type="match status" value="1"/>
</dbReference>
<evidence type="ECO:0000313" key="2">
    <source>
        <dbReference type="EMBL" id="GAA0321122.1"/>
    </source>
</evidence>
<sequence>MVPILEELTKGKIEKAIRENFEDFYKMAPKNKFKYLEKDGVKWVSSVLPHPLFNRVVATDCSKEELPNILNEISQYFQAKKLPFLWMNWTGVDQSDSLISFLEENGFWKIIFTIGMALRLEKLRVPQPKVKGLEIVEVKSDKDFAIFMEVLQSGFEATDEIAQGYQVMNKAILEKPEHGTHYLASYKGKVVAVSSVIYGSGVAGIYNVSTLKRARGKGFGRAVTFVPLLEAKSKGYKLAVLHSSVAGYNVYKGLGFEEYYEIGLYMRDSEI</sequence>
<comment type="caution">
    <text evidence="2">The sequence shown here is derived from an EMBL/GenBank/DDBJ whole genome shotgun (WGS) entry which is preliminary data.</text>
</comment>
<feature type="domain" description="N-acetyltransferase" evidence="1">
    <location>
        <begin position="133"/>
        <end position="271"/>
    </location>
</feature>
<proteinExistence type="predicted"/>
<keyword evidence="3" id="KW-1185">Reference proteome</keyword>
<dbReference type="Gene3D" id="3.40.630.30">
    <property type="match status" value="1"/>
</dbReference>
<dbReference type="InterPro" id="IPR000182">
    <property type="entry name" value="GNAT_dom"/>
</dbReference>
<organism evidence="2 3">
    <name type="scientific">Bacillus carboniphilus</name>
    <dbReference type="NCBI Taxonomy" id="86663"/>
    <lineage>
        <taxon>Bacteria</taxon>
        <taxon>Bacillati</taxon>
        <taxon>Bacillota</taxon>
        <taxon>Bacilli</taxon>
        <taxon>Bacillales</taxon>
        <taxon>Bacillaceae</taxon>
        <taxon>Bacillus</taxon>
    </lineage>
</organism>
<name>A0ABN0VZH8_9BACI</name>
<dbReference type="RefSeq" id="WP_343796845.1">
    <property type="nucleotide sequence ID" value="NZ_BAAADJ010000009.1"/>
</dbReference>
<reference evidence="2 3" key="1">
    <citation type="journal article" date="2019" name="Int. J. Syst. Evol. Microbiol.">
        <title>The Global Catalogue of Microorganisms (GCM) 10K type strain sequencing project: providing services to taxonomists for standard genome sequencing and annotation.</title>
        <authorList>
            <consortium name="The Broad Institute Genomics Platform"/>
            <consortium name="The Broad Institute Genome Sequencing Center for Infectious Disease"/>
            <person name="Wu L."/>
            <person name="Ma J."/>
        </authorList>
    </citation>
    <scope>NUCLEOTIDE SEQUENCE [LARGE SCALE GENOMIC DNA]</scope>
    <source>
        <strain evidence="2 3">JCM 9731</strain>
    </source>
</reference>
<dbReference type="InterPro" id="IPR016181">
    <property type="entry name" value="Acyl_CoA_acyltransferase"/>
</dbReference>
<protein>
    <recommendedName>
        <fullName evidence="1">N-acetyltransferase domain-containing protein</fullName>
    </recommendedName>
</protein>
<dbReference type="CDD" id="cd04301">
    <property type="entry name" value="NAT_SF"/>
    <property type="match status" value="1"/>
</dbReference>
<gene>
    <name evidence="2" type="ORF">GCM10008967_09560</name>
</gene>
<accession>A0ABN0VZH8</accession>
<dbReference type="Pfam" id="PF00583">
    <property type="entry name" value="Acetyltransf_1"/>
    <property type="match status" value="1"/>
</dbReference>
<evidence type="ECO:0000313" key="3">
    <source>
        <dbReference type="Proteomes" id="UP001500782"/>
    </source>
</evidence>
<dbReference type="EMBL" id="BAAADJ010000009">
    <property type="protein sequence ID" value="GAA0321122.1"/>
    <property type="molecule type" value="Genomic_DNA"/>
</dbReference>
<dbReference type="Proteomes" id="UP001500782">
    <property type="component" value="Unassembled WGS sequence"/>
</dbReference>
<dbReference type="SUPFAM" id="SSF55729">
    <property type="entry name" value="Acyl-CoA N-acyltransferases (Nat)"/>
    <property type="match status" value="1"/>
</dbReference>